<dbReference type="PRINTS" id="PR00039">
    <property type="entry name" value="HTHLYSR"/>
</dbReference>
<dbReference type="AlphaFoldDB" id="A0A2K2UDT6"/>
<evidence type="ECO:0000256" key="3">
    <source>
        <dbReference type="ARBA" id="ARBA00023125"/>
    </source>
</evidence>
<keyword evidence="7" id="KW-1185">Reference proteome</keyword>
<comment type="similarity">
    <text evidence="1">Belongs to the LysR transcriptional regulatory family.</text>
</comment>
<evidence type="ECO:0000256" key="4">
    <source>
        <dbReference type="ARBA" id="ARBA00023163"/>
    </source>
</evidence>
<dbReference type="PANTHER" id="PTHR30346">
    <property type="entry name" value="TRANSCRIPTIONAL DUAL REGULATOR HCAR-RELATED"/>
    <property type="match status" value="1"/>
</dbReference>
<dbReference type="GO" id="GO:0032993">
    <property type="term" value="C:protein-DNA complex"/>
    <property type="evidence" value="ECO:0007669"/>
    <property type="project" value="TreeGrafter"/>
</dbReference>
<dbReference type="Proteomes" id="UP000236197">
    <property type="component" value="Unassembled WGS sequence"/>
</dbReference>
<dbReference type="Gene3D" id="1.10.10.10">
    <property type="entry name" value="Winged helix-like DNA-binding domain superfamily/Winged helix DNA-binding domain"/>
    <property type="match status" value="1"/>
</dbReference>
<keyword evidence="4" id="KW-0804">Transcription</keyword>
<dbReference type="GO" id="GO:0003700">
    <property type="term" value="F:DNA-binding transcription factor activity"/>
    <property type="evidence" value="ECO:0007669"/>
    <property type="project" value="InterPro"/>
</dbReference>
<keyword evidence="3" id="KW-0238">DNA-binding</keyword>
<name>A0A2K2UDT6_9ACTN</name>
<reference evidence="7" key="1">
    <citation type="submission" date="2018-01" db="EMBL/GenBank/DDBJ databases">
        <title>Rubneribacter badeniensis gen. nov., sp. nov., and Colonibacter rubneri, gen. nov., sp. nov., WGS of new members of the Eggerthellaceae.</title>
        <authorList>
            <person name="Danylec N."/>
            <person name="Stoll D.A."/>
            <person name="Doetsch A."/>
            <person name="Kulling S.E."/>
            <person name="Huch M."/>
        </authorList>
    </citation>
    <scope>NUCLEOTIDE SEQUENCE [LARGE SCALE GENOMIC DNA]</scope>
    <source>
        <strain evidence="7">ResAG-96</strain>
    </source>
</reference>
<evidence type="ECO:0000313" key="6">
    <source>
        <dbReference type="EMBL" id="PNV68454.1"/>
    </source>
</evidence>
<dbReference type="FunFam" id="1.10.10.10:FF:000001">
    <property type="entry name" value="LysR family transcriptional regulator"/>
    <property type="match status" value="1"/>
</dbReference>
<dbReference type="PANTHER" id="PTHR30346:SF9">
    <property type="entry name" value="LYSR FAMILY TRANSCRIPTIONAL REGULATOR"/>
    <property type="match status" value="1"/>
</dbReference>
<protein>
    <recommendedName>
        <fullName evidence="5">HTH lysR-type domain-containing protein</fullName>
    </recommendedName>
</protein>
<evidence type="ECO:0000256" key="2">
    <source>
        <dbReference type="ARBA" id="ARBA00023015"/>
    </source>
</evidence>
<organism evidence="6 7">
    <name type="scientific">Enteroscipio rubneri</name>
    <dbReference type="NCBI Taxonomy" id="2070686"/>
    <lineage>
        <taxon>Bacteria</taxon>
        <taxon>Bacillati</taxon>
        <taxon>Actinomycetota</taxon>
        <taxon>Coriobacteriia</taxon>
        <taxon>Eggerthellales</taxon>
        <taxon>Eggerthellaceae</taxon>
        <taxon>Enteroscipio</taxon>
    </lineage>
</organism>
<accession>A0A2K2UDT6</accession>
<dbReference type="InterPro" id="IPR036390">
    <property type="entry name" value="WH_DNA-bd_sf"/>
</dbReference>
<evidence type="ECO:0000256" key="1">
    <source>
        <dbReference type="ARBA" id="ARBA00009437"/>
    </source>
</evidence>
<dbReference type="Gene3D" id="3.40.190.10">
    <property type="entry name" value="Periplasmic binding protein-like II"/>
    <property type="match status" value="2"/>
</dbReference>
<dbReference type="SUPFAM" id="SSF46785">
    <property type="entry name" value="Winged helix' DNA-binding domain"/>
    <property type="match status" value="1"/>
</dbReference>
<proteinExistence type="inferred from homology"/>
<dbReference type="InterPro" id="IPR036388">
    <property type="entry name" value="WH-like_DNA-bd_sf"/>
</dbReference>
<dbReference type="Pfam" id="PF03466">
    <property type="entry name" value="LysR_substrate"/>
    <property type="match status" value="1"/>
</dbReference>
<dbReference type="InterPro" id="IPR000847">
    <property type="entry name" value="LysR_HTH_N"/>
</dbReference>
<evidence type="ECO:0000313" key="7">
    <source>
        <dbReference type="Proteomes" id="UP000236197"/>
    </source>
</evidence>
<keyword evidence="2" id="KW-0805">Transcription regulation</keyword>
<sequence>MPTTVRYVGAPMNLSHLYYFQKLAEVKHFTRAARELYIAQPTLSGAVAQLEKELGTPLFVKSSHQVELTDAGRDFYEYVCLALINLEKGISLVHERVERQYGVLKLGTTFAMQGKQWSQAVQEFKRELGVDLLIDIEQGFTYNLVDELKKGKLDVVFGGKIREDPDLCYLHCWSQELVLGVHRDHPLAKRTSIGLDELRGYDLAGYVAGINPAGEEMRPLVEQGLTIDQSYNDEITLCSLVSSDPSRMALICYSFLVKSFDDVAILTIDGLPKDFHKVYLIYRNDKNRLKIVDRFIDFIGSYTFPVVSPKRA</sequence>
<dbReference type="Pfam" id="PF00126">
    <property type="entry name" value="HTH_1"/>
    <property type="match status" value="1"/>
</dbReference>
<dbReference type="EMBL" id="PPEK01000001">
    <property type="protein sequence ID" value="PNV68454.1"/>
    <property type="molecule type" value="Genomic_DNA"/>
</dbReference>
<dbReference type="PROSITE" id="PS50931">
    <property type="entry name" value="HTH_LYSR"/>
    <property type="match status" value="1"/>
</dbReference>
<dbReference type="GO" id="GO:0003677">
    <property type="term" value="F:DNA binding"/>
    <property type="evidence" value="ECO:0007669"/>
    <property type="project" value="UniProtKB-KW"/>
</dbReference>
<comment type="caution">
    <text evidence="6">The sequence shown here is derived from an EMBL/GenBank/DDBJ whole genome shotgun (WGS) entry which is preliminary data.</text>
</comment>
<dbReference type="OrthoDB" id="3181812at2"/>
<evidence type="ECO:0000259" key="5">
    <source>
        <dbReference type="PROSITE" id="PS50931"/>
    </source>
</evidence>
<dbReference type="InterPro" id="IPR005119">
    <property type="entry name" value="LysR_subst-bd"/>
</dbReference>
<feature type="domain" description="HTH lysR-type" evidence="5">
    <location>
        <begin position="12"/>
        <end position="69"/>
    </location>
</feature>
<dbReference type="SUPFAM" id="SSF53850">
    <property type="entry name" value="Periplasmic binding protein-like II"/>
    <property type="match status" value="1"/>
</dbReference>
<gene>
    <name evidence="6" type="ORF">C2L71_00210</name>
</gene>